<dbReference type="InterPro" id="IPR001609">
    <property type="entry name" value="Myosin_head_motor_dom-like"/>
</dbReference>
<dbReference type="SUPFAM" id="SSF52540">
    <property type="entry name" value="P-loop containing nucleoside triphosphate hydrolases"/>
    <property type="match status" value="1"/>
</dbReference>
<dbReference type="Gene3D" id="6.20.240.20">
    <property type="match status" value="1"/>
</dbReference>
<organism evidence="25 26">
    <name type="scientific">Polypterus senegalus</name>
    <name type="common">Senegal bichir</name>
    <dbReference type="NCBI Taxonomy" id="55291"/>
    <lineage>
        <taxon>Eukaryota</taxon>
        <taxon>Metazoa</taxon>
        <taxon>Chordata</taxon>
        <taxon>Craniata</taxon>
        <taxon>Vertebrata</taxon>
        <taxon>Euteleostomi</taxon>
        <taxon>Actinopterygii</taxon>
        <taxon>Polypteriformes</taxon>
        <taxon>Polypteridae</taxon>
        <taxon>Polypterus</taxon>
    </lineage>
</organism>
<dbReference type="InterPro" id="IPR041793">
    <property type="entry name" value="MyoVII_FERM_C1"/>
</dbReference>
<proteinExistence type="inferred from homology"/>
<dbReference type="CDD" id="cd13199">
    <property type="entry name" value="FERM_C2_MyoVII"/>
    <property type="match status" value="1"/>
</dbReference>
<dbReference type="SUPFAM" id="SSF54236">
    <property type="entry name" value="Ubiquitin-like"/>
    <property type="match status" value="2"/>
</dbReference>
<evidence type="ECO:0000259" key="21">
    <source>
        <dbReference type="PROSITE" id="PS50057"/>
    </source>
</evidence>
<dbReference type="Pfam" id="PF21989">
    <property type="entry name" value="RA_2"/>
    <property type="match status" value="2"/>
</dbReference>
<keyword evidence="11 16" id="KW-0518">Myosin</keyword>
<dbReference type="Gene3D" id="1.25.40.530">
    <property type="entry name" value="MyTH4 domain"/>
    <property type="match status" value="2"/>
</dbReference>
<feature type="domain" description="G-protein coupled receptors family 1 profile" evidence="22">
    <location>
        <begin position="2156"/>
        <end position="2325"/>
    </location>
</feature>
<keyword evidence="4 15" id="KW-0728">SH3 domain</keyword>
<gene>
    <name evidence="25" type="primary">Myo7a_1</name>
    <name evidence="25" type="ORF">GTO92_0017976</name>
</gene>
<dbReference type="SUPFAM" id="SSF50729">
    <property type="entry name" value="PH domain-like"/>
    <property type="match status" value="1"/>
</dbReference>
<dbReference type="InterPro" id="IPR019748">
    <property type="entry name" value="FERM_central"/>
</dbReference>
<dbReference type="InterPro" id="IPR038185">
    <property type="entry name" value="MyTH4_dom_sf"/>
</dbReference>
<dbReference type="InterPro" id="IPR036106">
    <property type="entry name" value="MYSc_Myo7"/>
</dbReference>
<feature type="transmembrane region" description="Helical" evidence="19">
    <location>
        <begin position="2175"/>
        <end position="2196"/>
    </location>
</feature>
<evidence type="ECO:0000259" key="23">
    <source>
        <dbReference type="PROSITE" id="PS51016"/>
    </source>
</evidence>
<dbReference type="Pfam" id="PF00001">
    <property type="entry name" value="7tm_1"/>
    <property type="match status" value="1"/>
</dbReference>
<dbReference type="Pfam" id="PF24123">
    <property type="entry name" value="Myosin_VII_N"/>
    <property type="match status" value="1"/>
</dbReference>
<dbReference type="PROSITE" id="PS50002">
    <property type="entry name" value="SH3"/>
    <property type="match status" value="1"/>
</dbReference>
<evidence type="ECO:0000256" key="18">
    <source>
        <dbReference type="SAM" id="MobiDB-lite"/>
    </source>
</evidence>
<dbReference type="InterPro" id="IPR036961">
    <property type="entry name" value="Kinesin_motor_dom_sf"/>
</dbReference>
<dbReference type="InterPro" id="IPR011993">
    <property type="entry name" value="PH-like_dom_sf"/>
</dbReference>
<dbReference type="InterPro" id="IPR051567">
    <property type="entry name" value="Unconventional_Myosin_ATPase"/>
</dbReference>
<dbReference type="InterPro" id="IPR035963">
    <property type="entry name" value="FERM_2"/>
</dbReference>
<dbReference type="SMART" id="SM00295">
    <property type="entry name" value="B41"/>
    <property type="match status" value="2"/>
</dbReference>
<name>A0ABS2YXX0_POLSE</name>
<evidence type="ECO:0000256" key="2">
    <source>
        <dbReference type="ARBA" id="ARBA00004496"/>
    </source>
</evidence>
<dbReference type="PANTHER" id="PTHR22692:SF24">
    <property type="entry name" value="MYOSIN VIIB"/>
    <property type="match status" value="1"/>
</dbReference>
<dbReference type="InterPro" id="IPR029071">
    <property type="entry name" value="Ubiquitin-like_domsf"/>
</dbReference>
<keyword evidence="12 19" id="KW-0472">Membrane</keyword>
<keyword evidence="6 19" id="KW-0812">Transmembrane</keyword>
<feature type="region of interest" description="Actin-binding" evidence="16">
    <location>
        <begin position="665"/>
        <end position="687"/>
    </location>
</feature>
<dbReference type="InterPro" id="IPR041794">
    <property type="entry name" value="MyoVII_FERM_C2"/>
</dbReference>
<dbReference type="InterPro" id="IPR019749">
    <property type="entry name" value="Band_41_domain"/>
</dbReference>
<accession>A0ABS2YXX0</accession>
<dbReference type="Gene3D" id="3.10.20.90">
    <property type="entry name" value="Phosphatidylinositol 3-kinase Catalytic Subunit, Chain A, domain 1"/>
    <property type="match status" value="2"/>
</dbReference>
<evidence type="ECO:0000256" key="17">
    <source>
        <dbReference type="SAM" id="Coils"/>
    </source>
</evidence>
<evidence type="ECO:0000256" key="4">
    <source>
        <dbReference type="ARBA" id="ARBA00022443"/>
    </source>
</evidence>
<keyword evidence="5" id="KW-0963">Cytoplasm</keyword>
<evidence type="ECO:0000259" key="22">
    <source>
        <dbReference type="PROSITE" id="PS50262"/>
    </source>
</evidence>
<dbReference type="SMART" id="SM00242">
    <property type="entry name" value="MYSc"/>
    <property type="match status" value="1"/>
</dbReference>
<dbReference type="Gene3D" id="1.20.5.190">
    <property type="match status" value="2"/>
</dbReference>
<dbReference type="PROSITE" id="PS51016">
    <property type="entry name" value="MYTH4"/>
    <property type="match status" value="2"/>
</dbReference>
<keyword evidence="17" id="KW-0175">Coiled coil</keyword>
<dbReference type="InterPro" id="IPR027417">
    <property type="entry name" value="P-loop_NTPase"/>
</dbReference>
<dbReference type="InterPro" id="IPR017452">
    <property type="entry name" value="GPCR_Rhodpsn_7TM"/>
</dbReference>
<evidence type="ECO:0000256" key="12">
    <source>
        <dbReference type="ARBA" id="ARBA00023136"/>
    </source>
</evidence>
<evidence type="ECO:0000256" key="8">
    <source>
        <dbReference type="ARBA" id="ARBA00022741"/>
    </source>
</evidence>
<keyword evidence="9 16" id="KW-0067">ATP-binding</keyword>
<dbReference type="PROSITE" id="PS50057">
    <property type="entry name" value="FERM_3"/>
    <property type="match status" value="2"/>
</dbReference>
<dbReference type="SUPFAM" id="SSF47031">
    <property type="entry name" value="Second domain of FERM"/>
    <property type="match status" value="2"/>
</dbReference>
<feature type="domain" description="FERM" evidence="21">
    <location>
        <begin position="1858"/>
        <end position="2165"/>
    </location>
</feature>
<feature type="transmembrane region" description="Helical" evidence="19">
    <location>
        <begin position="2221"/>
        <end position="2243"/>
    </location>
</feature>
<feature type="domain" description="Myosin motor" evidence="24">
    <location>
        <begin position="103"/>
        <end position="790"/>
    </location>
</feature>
<keyword evidence="14 16" id="KW-0009">Actin-binding</keyword>
<evidence type="ECO:0000256" key="9">
    <source>
        <dbReference type="ARBA" id="ARBA00022840"/>
    </source>
</evidence>
<dbReference type="SUPFAM" id="SSF81321">
    <property type="entry name" value="Family A G protein-coupled receptor-like"/>
    <property type="match status" value="1"/>
</dbReference>
<evidence type="ECO:0000256" key="7">
    <source>
        <dbReference type="ARBA" id="ARBA00022737"/>
    </source>
</evidence>
<dbReference type="PANTHER" id="PTHR22692">
    <property type="entry name" value="MYOSIN VII, XV"/>
    <property type="match status" value="1"/>
</dbReference>
<dbReference type="CDD" id="cd01381">
    <property type="entry name" value="MYSc_Myo7"/>
    <property type="match status" value="1"/>
</dbReference>
<keyword evidence="13 16" id="KW-0505">Motor protein</keyword>
<dbReference type="InterPro" id="IPR057130">
    <property type="entry name" value="Myosin_VII_N"/>
</dbReference>
<feature type="domain" description="MyTH4" evidence="23">
    <location>
        <begin position="1704"/>
        <end position="1852"/>
    </location>
</feature>
<feature type="transmembrane region" description="Helical" evidence="19">
    <location>
        <begin position="2264"/>
        <end position="2281"/>
    </location>
</feature>
<comment type="subcellular location">
    <subcellularLocation>
        <location evidence="2">Cytoplasm</location>
    </subcellularLocation>
    <subcellularLocation>
        <location evidence="1">Membrane</location>
    </subcellularLocation>
</comment>
<dbReference type="CDD" id="cd17092">
    <property type="entry name" value="FERM1_F1_Myosin-VII"/>
    <property type="match status" value="1"/>
</dbReference>
<feature type="non-terminal residue" evidence="25">
    <location>
        <position position="1"/>
    </location>
</feature>
<keyword evidence="7" id="KW-0677">Repeat</keyword>
<evidence type="ECO:0000259" key="24">
    <source>
        <dbReference type="PROSITE" id="PS51456"/>
    </source>
</evidence>
<dbReference type="Pfam" id="PF00063">
    <property type="entry name" value="Myosin_head"/>
    <property type="match status" value="1"/>
</dbReference>
<evidence type="ECO:0000313" key="26">
    <source>
        <dbReference type="Proteomes" id="UP001166052"/>
    </source>
</evidence>
<feature type="domain" description="SH3" evidence="20">
    <location>
        <begin position="1585"/>
        <end position="1651"/>
    </location>
</feature>
<evidence type="ECO:0000256" key="19">
    <source>
        <dbReference type="SAM" id="Phobius"/>
    </source>
</evidence>
<evidence type="ECO:0000313" key="25">
    <source>
        <dbReference type="EMBL" id="MBN3290856.1"/>
    </source>
</evidence>
<evidence type="ECO:0000256" key="14">
    <source>
        <dbReference type="ARBA" id="ARBA00023203"/>
    </source>
</evidence>
<feature type="domain" description="FERM" evidence="21">
    <location>
        <begin position="1279"/>
        <end position="1587"/>
    </location>
</feature>
<evidence type="ECO:0000256" key="1">
    <source>
        <dbReference type="ARBA" id="ARBA00004370"/>
    </source>
</evidence>
<evidence type="ECO:0000256" key="13">
    <source>
        <dbReference type="ARBA" id="ARBA00023175"/>
    </source>
</evidence>
<feature type="region of interest" description="Disordered" evidence="18">
    <location>
        <begin position="1069"/>
        <end position="1088"/>
    </location>
</feature>
<dbReference type="SMART" id="SM00139">
    <property type="entry name" value="MyTH4"/>
    <property type="match status" value="2"/>
</dbReference>
<dbReference type="EMBL" id="JAAWVN010009854">
    <property type="protein sequence ID" value="MBN3290856.1"/>
    <property type="molecule type" value="Genomic_DNA"/>
</dbReference>
<dbReference type="CDD" id="cd14473">
    <property type="entry name" value="FERM_B-lobe"/>
    <property type="match status" value="2"/>
</dbReference>
<reference evidence="25" key="1">
    <citation type="journal article" date="2021" name="Cell">
        <title>Tracing the genetic footprints of vertebrate landing in non-teleost ray-finned fishes.</title>
        <authorList>
            <person name="Bi X."/>
            <person name="Wang K."/>
            <person name="Yang L."/>
            <person name="Pan H."/>
            <person name="Jiang H."/>
            <person name="Wei Q."/>
            <person name="Fang M."/>
            <person name="Yu H."/>
            <person name="Zhu C."/>
            <person name="Cai Y."/>
            <person name="He Y."/>
            <person name="Gan X."/>
            <person name="Zeng H."/>
            <person name="Yu D."/>
            <person name="Zhu Y."/>
            <person name="Jiang H."/>
            <person name="Qiu Q."/>
            <person name="Yang H."/>
            <person name="Zhang Y.E."/>
            <person name="Wang W."/>
            <person name="Zhu M."/>
            <person name="He S."/>
            <person name="Zhang G."/>
        </authorList>
    </citation>
    <scope>NUCLEOTIDE SEQUENCE</scope>
    <source>
        <strain evidence="25">Bchr_001</strain>
    </source>
</reference>
<evidence type="ECO:0000256" key="15">
    <source>
        <dbReference type="PROSITE-ProRule" id="PRU00192"/>
    </source>
</evidence>
<keyword evidence="10 19" id="KW-1133">Transmembrane helix</keyword>
<dbReference type="Gene3D" id="2.30.30.40">
    <property type="entry name" value="SH3 Domains"/>
    <property type="match status" value="1"/>
</dbReference>
<dbReference type="CDD" id="cd23767">
    <property type="entry name" value="IQCD"/>
    <property type="match status" value="1"/>
</dbReference>
<evidence type="ECO:0000256" key="6">
    <source>
        <dbReference type="ARBA" id="ARBA00022692"/>
    </source>
</evidence>
<dbReference type="InterPro" id="IPR000048">
    <property type="entry name" value="IQ_motif_EF-hand-BS"/>
</dbReference>
<dbReference type="Pfam" id="PF21998">
    <property type="entry name" value="FERM_C1_MyoVII"/>
    <property type="match status" value="1"/>
</dbReference>
<dbReference type="Pfam" id="PF00612">
    <property type="entry name" value="IQ"/>
    <property type="match status" value="3"/>
</dbReference>
<dbReference type="InterPro" id="IPR000299">
    <property type="entry name" value="FERM_domain"/>
</dbReference>
<dbReference type="InterPro" id="IPR000857">
    <property type="entry name" value="MyTH4_dom"/>
</dbReference>
<dbReference type="Gene3D" id="1.20.58.530">
    <property type="match status" value="1"/>
</dbReference>
<dbReference type="Gene3D" id="3.40.850.10">
    <property type="entry name" value="Kinesin motor domain"/>
    <property type="match status" value="1"/>
</dbReference>
<feature type="domain" description="MyTH4" evidence="23">
    <location>
        <begin position="1029"/>
        <end position="1274"/>
    </location>
</feature>
<evidence type="ECO:0000256" key="11">
    <source>
        <dbReference type="ARBA" id="ARBA00023123"/>
    </source>
</evidence>
<dbReference type="Proteomes" id="UP001166052">
    <property type="component" value="Unassembled WGS sequence"/>
</dbReference>
<dbReference type="Gene3D" id="1.20.120.720">
    <property type="entry name" value="Myosin VI head, motor domain, U50 subdomain"/>
    <property type="match status" value="1"/>
</dbReference>
<dbReference type="PROSITE" id="PS51456">
    <property type="entry name" value="MYOSIN_MOTOR"/>
    <property type="match status" value="1"/>
</dbReference>
<dbReference type="SMART" id="SM00015">
    <property type="entry name" value="IQ"/>
    <property type="match status" value="4"/>
</dbReference>
<protein>
    <submittedName>
        <fullName evidence="25">MYO7A protein</fullName>
    </submittedName>
</protein>
<evidence type="ECO:0000256" key="3">
    <source>
        <dbReference type="ARBA" id="ARBA00008314"/>
    </source>
</evidence>
<comment type="caution">
    <text evidence="25">The sequence shown here is derived from an EMBL/GenBank/DDBJ whole genome shotgun (WGS) entry which is preliminary data.</text>
</comment>
<dbReference type="InterPro" id="IPR000276">
    <property type="entry name" value="GPCR_Rhodpsn"/>
</dbReference>
<dbReference type="PRINTS" id="PR00193">
    <property type="entry name" value="MYOSINHEAVY"/>
</dbReference>
<dbReference type="Gene3D" id="1.20.1070.10">
    <property type="entry name" value="Rhodopsin 7-helix transmembrane proteins"/>
    <property type="match status" value="1"/>
</dbReference>
<dbReference type="Gene3D" id="2.30.29.30">
    <property type="entry name" value="Pleckstrin-homology domain (PH domain)/Phosphotyrosine-binding domain (PTB)"/>
    <property type="match status" value="2"/>
</dbReference>
<dbReference type="InterPro" id="IPR001452">
    <property type="entry name" value="SH3_domain"/>
</dbReference>
<evidence type="ECO:0000256" key="10">
    <source>
        <dbReference type="ARBA" id="ARBA00022989"/>
    </source>
</evidence>
<dbReference type="Gene3D" id="1.10.10.820">
    <property type="match status" value="1"/>
</dbReference>
<dbReference type="CDD" id="cd17093">
    <property type="entry name" value="FERM2_F1_Myosin-VII"/>
    <property type="match status" value="1"/>
</dbReference>
<evidence type="ECO:0000256" key="16">
    <source>
        <dbReference type="PROSITE-ProRule" id="PRU00782"/>
    </source>
</evidence>
<keyword evidence="26" id="KW-1185">Reference proteome</keyword>
<feature type="non-terminal residue" evidence="25">
    <location>
        <position position="2369"/>
    </location>
</feature>
<dbReference type="CDD" id="cd13198">
    <property type="entry name" value="FERM_C1_MyoVII"/>
    <property type="match status" value="1"/>
</dbReference>
<dbReference type="Pfam" id="PF00373">
    <property type="entry name" value="FERM_M"/>
    <property type="match status" value="1"/>
</dbReference>
<evidence type="ECO:0000256" key="5">
    <source>
        <dbReference type="ARBA" id="ARBA00022490"/>
    </source>
</evidence>
<evidence type="ECO:0000259" key="20">
    <source>
        <dbReference type="PROSITE" id="PS50002"/>
    </source>
</evidence>
<comment type="similarity">
    <text evidence="3 16">Belongs to the TRAFAC class myosin-kinesin ATPase superfamily. Myosin family.</text>
</comment>
<sequence length="2369" mass="271364">MTRPNSNVDQFTDAYVMYPKNPPEQVYLQNPTDRGNLVGKEKKDQQSGDYVWLESDSGGMVIGAEVKLSDTGQILLLDDEGKEHWISRKKQDSIRPMHPTSVGGVDDMIRLGDLNEAGILRNLMIRYKDSFIYTYTGSILVAVNPYQLLPLYTAEQVRLYTNKRLGELPPHVFAIADGCYFNMRRHRRDQCCIISGESGAGKTESTKLILQFLAAVSGQHSWIEQQILEANPILEAFGNAKTIRNDNSSRFGKYIDIYFNKNGTIEGARIEQYLLEKSRVCRQAAEERNYHIFYCMLMGMNAEEKKILSLRTAAEYNFLTMGNCTSCEGRDDTKEYVHICSAMKILMFSDNEKWEILKLLAAMLHLGNLDFEATVKNNLDSCDVISSTHLTMASKLLEVDPKELEDGLIHRSIATREGTVSTPLSLKQAMDSRDAFAKGIYGRMFVWIVDKINNAIYKPPSNNPRNIRRSIGLLDIFGFENFKTNSFEQLCINFANEQLQQFFVKHVFKLEQEEYARENIGWQHIDFSDNQRALDVLACKRLNIIALIEEESHFPKGTDATMLNKMNQVHSKTNIYLPPKSTHDTQFGIRHFAGVVYYDAKGFLQKNRDTLNSDIIKLVERSSNKFLKKIFQGDMETIPSITSNARINENRKRSPTLSVQFRQSLDSLMKTLTVCQPYFIRCIKPNDFKKPLIFDRDLCLRQLRYSGMMETIRIRKAGYPIRYTFEEFLDRYRVLLPSAVCDPKLIKEDPEQCCGFISEAIIGQEGDWKIGKTKIFLKDYHDMVLEVARDKALNEKAILIQRVLRGYKHRKTFVKQRKAAVVLQSAWRAYKCRKLYRVVQLGFARLQAQCRSRQLFHRYQKTRAMVVLLQARCRGYLLRQEKRKKLEAVHILQAYTRGMLGRRAAAILRNEKDLSAQEQRAQELERLRQKEAAMRNRVASSPSESMSDQEMVDNIFGFLPSMVGGQEGQAPLGFEDLEGSKSVLEEVDLDEIPIIMAQEEEEEEYDDLEKYSFTKFAIMYFQGSATDTYIRRRLRHPLLYHEDEGDIVASLAVWWIILRFMGDIPEPRLNTRGQEETEETEIEQNLGRRQGRRLSNLAGLEQVEEEPTSDCPKWLKRWDPAFDGNSISATLLLYHLPSNAYIELQEPKPRSRDSENVFTGEGPMLDKPMTPLEKLHFIVGNSIRRPNIRDEIYCQICKQLSDNGSRTSYIKGWILLSICLGIFPPSERFKKYLLNFIRNGPIGYSAYCVDRLRRTLSNGVRGEPPSWLELQATKTKKPIVVSVTLMDGHSLSVLLDSASTAEEICRYIAQKIGLKDIFGFSIYIALYEKVWSLGGGKEHLLDSISQCEQVVKGQGGKEQHAPWRLYFRKEVFSPWHNCSEDPVSTDLIYKQIIRGLKFGEYHCDKEHDLIQLTVQHYYIQFNLQLSGENSRKVVQDCITYSLLEEKSESKWVQLINGSCATTSYLQRRPHQNIVKGEVVDFARFKWPLLFSRFFEVTKFSGPSLARNQFIVAVNWSGISFLDEKEKKLLDLSYPEVVAINTSRADKTFGQTISMSTLRGEEFVLTSANAADISELVVMFLEGLKKRSEYAVALQESGKQVDSTFLNYKKGDLIVVLKDENFASDRGWIKGQNERTGQSGAVAYDAIFILPTLTRPSNEVLTLLSLTPEQRKSIVQSTQKDVVTSEPRVAPYSLKEFSYEHFRSNAKDNLNKALLNKGITKERLWLSLNILAPILKYMGDYPTKQVRSPMELTDQIFEPAMQAEALRDEVYCQIMKQLTSNHNRYSLESGWQLMWLCCGLFPPSSVLLKPTQRFLESRRREPLANDCLQRIQMVLRMGPRKFPPHKVEVDGIQQTSTQIFHKVHFPNDTEEIFEVASSTRIRDLCQTIAMKLKLTSAEGFSLFLKTPDKVLSLNEGDFFFDSLRQIIDWTKKLKKVKEVQMNVPYTVYFMRKLWFNVAPGRDIQADTIFHYPQELPKYLRGYHKCTKEDAISLAGLILKVKFNNDKSIFPMIPKILKDLVPSDMIKLMSPEEWKKNIIASFNKHSGKSADDAKLAFLKIIFHWPTFGCAFFEVKQTSEPNYPDIIMIAISKQGVTLIHPKTKDILATYLFNKIENWSSGGTYFHMTIDSFVKGNRILCETSLDRKEDDMKMTKLKGDRYLAVVHAVRSLKIRRSRYAHFVSAGLWLLVTVSMAPLLVSGQTAQVDNITVCLQLYREKASKSALISLALAFTPPFLVTLTSYILIAQSLRQGMRLEPGLKSKALRTISLVLLIYLVCFLPYHISRATFILTHGEPTAPCPLKRTLLLGNRVTSFLTCLNGALDPLVYIFGAEKFRDGLQRLLCRGKAEPSVVTSGEGKVTHESSISAKSEL</sequence>
<dbReference type="Gene3D" id="1.20.80.10">
    <property type="match status" value="2"/>
</dbReference>
<dbReference type="PROSITE" id="PS50096">
    <property type="entry name" value="IQ"/>
    <property type="match status" value="4"/>
</dbReference>
<dbReference type="PROSITE" id="PS50262">
    <property type="entry name" value="G_PROTEIN_RECEP_F1_2"/>
    <property type="match status" value="1"/>
</dbReference>
<feature type="coiled-coil region" evidence="17">
    <location>
        <begin position="907"/>
        <end position="934"/>
    </location>
</feature>
<feature type="binding site" evidence="16">
    <location>
        <begin position="196"/>
        <end position="203"/>
    </location>
    <ligand>
        <name>ATP</name>
        <dbReference type="ChEBI" id="CHEBI:30616"/>
    </ligand>
</feature>
<keyword evidence="8 16" id="KW-0547">Nucleotide-binding</keyword>
<dbReference type="Pfam" id="PF00784">
    <property type="entry name" value="MyTH4"/>
    <property type="match status" value="2"/>
</dbReference>
<dbReference type="InterPro" id="IPR014352">
    <property type="entry name" value="FERM/acyl-CoA-bd_prot_sf"/>
</dbReference>